<organism evidence="1 2">
    <name type="scientific">Mucor saturninus</name>
    <dbReference type="NCBI Taxonomy" id="64648"/>
    <lineage>
        <taxon>Eukaryota</taxon>
        <taxon>Fungi</taxon>
        <taxon>Fungi incertae sedis</taxon>
        <taxon>Mucoromycota</taxon>
        <taxon>Mucoromycotina</taxon>
        <taxon>Mucoromycetes</taxon>
        <taxon>Mucorales</taxon>
        <taxon>Mucorineae</taxon>
        <taxon>Mucoraceae</taxon>
        <taxon>Mucor</taxon>
    </lineage>
</organism>
<dbReference type="EMBL" id="JAEPRD010000059">
    <property type="protein sequence ID" value="KAG2202577.1"/>
    <property type="molecule type" value="Genomic_DNA"/>
</dbReference>
<evidence type="ECO:0000313" key="1">
    <source>
        <dbReference type="EMBL" id="KAG2202577.1"/>
    </source>
</evidence>
<keyword evidence="2" id="KW-1185">Reference proteome</keyword>
<gene>
    <name evidence="1" type="ORF">INT47_012571</name>
</gene>
<reference evidence="1" key="1">
    <citation type="submission" date="2020-12" db="EMBL/GenBank/DDBJ databases">
        <title>Metabolic potential, ecology and presence of endohyphal bacteria is reflected in genomic diversity of Mucoromycotina.</title>
        <authorList>
            <person name="Muszewska A."/>
            <person name="Okrasinska A."/>
            <person name="Steczkiewicz K."/>
            <person name="Drgas O."/>
            <person name="Orlowska M."/>
            <person name="Perlinska-Lenart U."/>
            <person name="Aleksandrzak-Piekarczyk T."/>
            <person name="Szatraj K."/>
            <person name="Zielenkiewicz U."/>
            <person name="Pilsyk S."/>
            <person name="Malc E."/>
            <person name="Mieczkowski P."/>
            <person name="Kruszewska J.S."/>
            <person name="Biernat P."/>
            <person name="Pawlowska J."/>
        </authorList>
    </citation>
    <scope>NUCLEOTIDE SEQUENCE</scope>
    <source>
        <strain evidence="1">WA0000017839</strain>
    </source>
</reference>
<dbReference type="Proteomes" id="UP000603453">
    <property type="component" value="Unassembled WGS sequence"/>
</dbReference>
<comment type="caution">
    <text evidence="1">The sequence shown here is derived from an EMBL/GenBank/DDBJ whole genome shotgun (WGS) entry which is preliminary data.</text>
</comment>
<evidence type="ECO:0000313" key="2">
    <source>
        <dbReference type="Proteomes" id="UP000603453"/>
    </source>
</evidence>
<accession>A0A8H7R162</accession>
<protein>
    <submittedName>
        <fullName evidence="1">Uncharacterized protein</fullName>
    </submittedName>
</protein>
<dbReference type="AlphaFoldDB" id="A0A8H7R162"/>
<sequence>MLTLYSQLIESFCVYNQLTGDRVTMLATSLSAPASPSRLFKKEIVQNGVECCPFDNRDCVPSRRRGASIAFMLRFAFDLVTIPETTRNYIAICEAGAGLFITGSNFDNIEAACHKINGEIARTKLVDWVPV</sequence>
<proteinExistence type="predicted"/>
<name>A0A8H7R162_9FUNG</name>
<dbReference type="OrthoDB" id="2289458at2759"/>